<dbReference type="KEGG" id="upv:EJN92_08005"/>
<dbReference type="RefSeq" id="WP_126127337.1">
    <property type="nucleotide sequence ID" value="NZ_CP034464.1"/>
</dbReference>
<feature type="transmembrane region" description="Helical" evidence="1">
    <location>
        <begin position="43"/>
        <end position="61"/>
    </location>
</feature>
<evidence type="ECO:0000313" key="2">
    <source>
        <dbReference type="EMBL" id="AZP11955.1"/>
    </source>
</evidence>
<dbReference type="Proteomes" id="UP000275663">
    <property type="component" value="Chromosome"/>
</dbReference>
<protein>
    <submittedName>
        <fullName evidence="2">Uncharacterized protein</fullName>
    </submittedName>
</protein>
<dbReference type="EMBL" id="CP034464">
    <property type="protein sequence ID" value="AZP11955.1"/>
    <property type="molecule type" value="Genomic_DNA"/>
</dbReference>
<organism evidence="2 3">
    <name type="scientific">Undibacterium parvum</name>
    <dbReference type="NCBI Taxonomy" id="401471"/>
    <lineage>
        <taxon>Bacteria</taxon>
        <taxon>Pseudomonadati</taxon>
        <taxon>Pseudomonadota</taxon>
        <taxon>Betaproteobacteria</taxon>
        <taxon>Burkholderiales</taxon>
        <taxon>Oxalobacteraceae</taxon>
        <taxon>Undibacterium</taxon>
    </lineage>
</organism>
<evidence type="ECO:0000256" key="1">
    <source>
        <dbReference type="SAM" id="Phobius"/>
    </source>
</evidence>
<gene>
    <name evidence="2" type="ORF">EJN92_08005</name>
</gene>
<evidence type="ECO:0000313" key="3">
    <source>
        <dbReference type="Proteomes" id="UP000275663"/>
    </source>
</evidence>
<accession>A0A3Q9BQ44</accession>
<sequence>MEEEKSYIKVAKAHKFISWLYVVVTALSVALIAFGVFPQILEFWLVFLFLAGLAALHYFTAKGAFRKSIWARVTSIVIAVVMLSGFPIGTGFGIYLLIHCFRSWK</sequence>
<keyword evidence="1" id="KW-0472">Membrane</keyword>
<dbReference type="OrthoDB" id="8909193at2"/>
<name>A0A3Q9BQ44_9BURK</name>
<dbReference type="AlphaFoldDB" id="A0A3Q9BQ44"/>
<feature type="transmembrane region" description="Helical" evidence="1">
    <location>
        <begin position="73"/>
        <end position="98"/>
    </location>
</feature>
<feature type="transmembrane region" description="Helical" evidence="1">
    <location>
        <begin position="16"/>
        <end position="37"/>
    </location>
</feature>
<keyword evidence="1" id="KW-0812">Transmembrane</keyword>
<proteinExistence type="predicted"/>
<keyword evidence="3" id="KW-1185">Reference proteome</keyword>
<keyword evidence="1" id="KW-1133">Transmembrane helix</keyword>
<reference evidence="2 3" key="1">
    <citation type="journal article" date="2011" name="Int. J. Syst. Evol. Microbiol.">
        <title>Description of Undibacterium oligocarboniphilum sp. nov., isolated from purified water, and Undibacterium pigrum strain CCUG 49012 as the type strain of Undibacterium parvum sp. nov., and emended descriptions of the genus Undibacterium and the species Undibacterium pigrum.</title>
        <authorList>
            <person name="Eder W."/>
            <person name="Wanner G."/>
            <person name="Ludwig W."/>
            <person name="Busse H.J."/>
            <person name="Ziemke-Kageler F."/>
            <person name="Lang E."/>
        </authorList>
    </citation>
    <scope>NUCLEOTIDE SEQUENCE [LARGE SCALE GENOMIC DNA]</scope>
    <source>
        <strain evidence="2 3">DSM 23061</strain>
    </source>
</reference>